<dbReference type="SUPFAM" id="SSF52743">
    <property type="entry name" value="Subtilisin-like"/>
    <property type="match status" value="1"/>
</dbReference>
<evidence type="ECO:0000256" key="11">
    <source>
        <dbReference type="SAM" id="MobiDB-lite"/>
    </source>
</evidence>
<evidence type="ECO:0000256" key="2">
    <source>
        <dbReference type="ARBA" id="ARBA00011073"/>
    </source>
</evidence>
<dbReference type="Pfam" id="PF00082">
    <property type="entry name" value="Peptidase_S8"/>
    <property type="match status" value="1"/>
</dbReference>
<dbReference type="GO" id="GO:0006508">
    <property type="term" value="P:proteolysis"/>
    <property type="evidence" value="ECO:0007669"/>
    <property type="project" value="UniProtKB-KW"/>
</dbReference>
<evidence type="ECO:0000259" key="13">
    <source>
        <dbReference type="Pfam" id="PF00082"/>
    </source>
</evidence>
<comment type="similarity">
    <text evidence="2 10">Belongs to the peptidase S8 family.</text>
</comment>
<reference evidence="14" key="1">
    <citation type="submission" date="2022-10" db="EMBL/GenBank/DDBJ databases">
        <title>Streptomyces beihaiensis sp. nov., a chitin degrading actinobacterium, isolated from shrimp pond soil.</title>
        <authorList>
            <person name="Xie J."/>
            <person name="Shen N."/>
        </authorList>
    </citation>
    <scope>NUCLEOTIDE SEQUENCE</scope>
    <source>
        <strain evidence="14">GXMU-J5</strain>
    </source>
</reference>
<keyword evidence="15" id="KW-1185">Reference proteome</keyword>
<dbReference type="PANTHER" id="PTHR43806:SF11">
    <property type="entry name" value="CEREVISIN-RELATED"/>
    <property type="match status" value="1"/>
</dbReference>
<organism evidence="14 15">
    <name type="scientific">Streptomyces beihaiensis</name>
    <dbReference type="NCBI Taxonomy" id="2984495"/>
    <lineage>
        <taxon>Bacteria</taxon>
        <taxon>Bacillati</taxon>
        <taxon>Actinomycetota</taxon>
        <taxon>Actinomycetes</taxon>
        <taxon>Kitasatosporales</taxon>
        <taxon>Streptomycetaceae</taxon>
        <taxon>Streptomyces</taxon>
    </lineage>
</organism>
<dbReference type="GO" id="GO:0008233">
    <property type="term" value="F:peptidase activity"/>
    <property type="evidence" value="ECO:0007669"/>
    <property type="project" value="UniProtKB-KW"/>
</dbReference>
<evidence type="ECO:0000256" key="3">
    <source>
        <dbReference type="ARBA" id="ARBA00022475"/>
    </source>
</evidence>
<dbReference type="RefSeq" id="WP_266602228.1">
    <property type="nucleotide sequence ID" value="NZ_JAPHNL010000263.1"/>
</dbReference>
<dbReference type="InterPro" id="IPR036852">
    <property type="entry name" value="Peptidase_S8/S53_dom_sf"/>
</dbReference>
<feature type="region of interest" description="Disordered" evidence="11">
    <location>
        <begin position="294"/>
        <end position="350"/>
    </location>
</feature>
<evidence type="ECO:0000256" key="7">
    <source>
        <dbReference type="ARBA" id="ARBA00022825"/>
    </source>
</evidence>
<dbReference type="Proteomes" id="UP001163064">
    <property type="component" value="Unassembled WGS sequence"/>
</dbReference>
<feature type="compositionally biased region" description="Pro residues" evidence="11">
    <location>
        <begin position="386"/>
        <end position="396"/>
    </location>
</feature>
<name>A0ABT3TYR5_9ACTN</name>
<proteinExistence type="inferred from homology"/>
<feature type="transmembrane region" description="Helical" evidence="12">
    <location>
        <begin position="352"/>
        <end position="374"/>
    </location>
</feature>
<feature type="region of interest" description="Disordered" evidence="11">
    <location>
        <begin position="379"/>
        <end position="437"/>
    </location>
</feature>
<protein>
    <submittedName>
        <fullName evidence="14">Type VII secretion-associated serine protease mycosin</fullName>
    </submittedName>
</protein>
<evidence type="ECO:0000256" key="6">
    <source>
        <dbReference type="ARBA" id="ARBA00022801"/>
    </source>
</evidence>
<dbReference type="PROSITE" id="PS00136">
    <property type="entry name" value="SUBTILASE_ASP"/>
    <property type="match status" value="1"/>
</dbReference>
<dbReference type="InterPro" id="IPR050131">
    <property type="entry name" value="Peptidase_S8_subtilisin-like"/>
</dbReference>
<gene>
    <name evidence="14" type="primary">mycP</name>
    <name evidence="14" type="ORF">OFY01_21020</name>
</gene>
<feature type="compositionally biased region" description="Polar residues" evidence="11">
    <location>
        <begin position="428"/>
        <end position="437"/>
    </location>
</feature>
<keyword evidence="8 12" id="KW-1133">Transmembrane helix</keyword>
<evidence type="ECO:0000256" key="5">
    <source>
        <dbReference type="ARBA" id="ARBA00022692"/>
    </source>
</evidence>
<evidence type="ECO:0000256" key="4">
    <source>
        <dbReference type="ARBA" id="ARBA00022670"/>
    </source>
</evidence>
<dbReference type="PRINTS" id="PR00723">
    <property type="entry name" value="SUBTILISIN"/>
</dbReference>
<comment type="caution">
    <text evidence="14">The sequence shown here is derived from an EMBL/GenBank/DDBJ whole genome shotgun (WGS) entry which is preliminary data.</text>
</comment>
<keyword evidence="5 12" id="KW-0812">Transmembrane</keyword>
<dbReference type="PROSITE" id="PS51892">
    <property type="entry name" value="SUBTILASE"/>
    <property type="match status" value="1"/>
</dbReference>
<dbReference type="Gene3D" id="3.40.50.200">
    <property type="entry name" value="Peptidase S8/S53 domain"/>
    <property type="match status" value="1"/>
</dbReference>
<dbReference type="InterPro" id="IPR000209">
    <property type="entry name" value="Peptidase_S8/S53_dom"/>
</dbReference>
<evidence type="ECO:0000313" key="14">
    <source>
        <dbReference type="EMBL" id="MCX3062197.1"/>
    </source>
</evidence>
<evidence type="ECO:0000256" key="12">
    <source>
        <dbReference type="SAM" id="Phobius"/>
    </source>
</evidence>
<accession>A0ABT3TYR5</accession>
<keyword evidence="3" id="KW-1003">Cell membrane</keyword>
<evidence type="ECO:0000256" key="1">
    <source>
        <dbReference type="ARBA" id="ARBA00004162"/>
    </source>
</evidence>
<evidence type="ECO:0000256" key="9">
    <source>
        <dbReference type="ARBA" id="ARBA00023136"/>
    </source>
</evidence>
<feature type="compositionally biased region" description="Polar residues" evidence="11">
    <location>
        <begin position="319"/>
        <end position="335"/>
    </location>
</feature>
<dbReference type="InterPro" id="IPR023827">
    <property type="entry name" value="Peptidase_S8_Asp-AS"/>
</dbReference>
<feature type="active site" description="Charge relay system" evidence="10">
    <location>
        <position position="240"/>
    </location>
</feature>
<feature type="domain" description="Peptidase S8/S53" evidence="13">
    <location>
        <begin position="30"/>
        <end position="289"/>
    </location>
</feature>
<dbReference type="PANTHER" id="PTHR43806">
    <property type="entry name" value="PEPTIDASE S8"/>
    <property type="match status" value="1"/>
</dbReference>
<dbReference type="InterPro" id="IPR023834">
    <property type="entry name" value="T7SS_pept_S8A_mycosin"/>
</dbReference>
<dbReference type="NCBIfam" id="TIGR03921">
    <property type="entry name" value="T7SS_mycosin"/>
    <property type="match status" value="1"/>
</dbReference>
<evidence type="ECO:0000256" key="8">
    <source>
        <dbReference type="ARBA" id="ARBA00022989"/>
    </source>
</evidence>
<keyword evidence="9 12" id="KW-0472">Membrane</keyword>
<feature type="active site" description="Charge relay system" evidence="10">
    <location>
        <position position="39"/>
    </location>
</feature>
<dbReference type="EMBL" id="JAPHNL010000263">
    <property type="protein sequence ID" value="MCX3062197.1"/>
    <property type="molecule type" value="Genomic_DNA"/>
</dbReference>
<feature type="active site" description="Charge relay system" evidence="10">
    <location>
        <position position="73"/>
    </location>
</feature>
<dbReference type="InterPro" id="IPR015500">
    <property type="entry name" value="Peptidase_S8_subtilisin-rel"/>
</dbReference>
<keyword evidence="6 10" id="KW-0378">Hydrolase</keyword>
<sequence>MTPAQAETVRDQQWYLAAMRAEQMWKTSTGKGVTVAVIDSGVEEDLPDLRGQVLAGKNYSYHPGDEHDDYSGHGTGMAVLIAGTGQKNSATASYGLAPGAKILPIRVPDFIENSRKDGNPDSYPTYVSKAIRYAADSEAQVINISLGSTWNSPELSKAVAYALSKNKLIFAAVGNTGSGTNQREYPAATPGVVGVGAIDENLKVTKESQRGSQVDLVAPGYDMIAACTGKTGLCKSHGTSDATALASASAALIWSKHPNWTNNQVLRVMLNTASGPKSGKKRTDEIGYGAVRPRIALTNPGDPGPAHVYPLPDFKYGSTPESNAATAKPSKSASEPTVAAGNSSGDDSSGTLPWILGGAGVLVMAGAGGATLALRNRKRRREAMPAQPPMAPPPIQHQPNPYATNWNQPGQPGHQGRMPSPDQPWPPQNTNDHGGRA</sequence>
<comment type="subcellular location">
    <subcellularLocation>
        <location evidence="1">Cell membrane</location>
        <topology evidence="1">Single-pass membrane protein</topology>
    </subcellularLocation>
</comment>
<evidence type="ECO:0000256" key="10">
    <source>
        <dbReference type="PROSITE-ProRule" id="PRU01240"/>
    </source>
</evidence>
<keyword evidence="7 10" id="KW-0720">Serine protease</keyword>
<keyword evidence="4 10" id="KW-0645">Protease</keyword>
<evidence type="ECO:0000313" key="15">
    <source>
        <dbReference type="Proteomes" id="UP001163064"/>
    </source>
</evidence>